<keyword evidence="4 7" id="KW-0479">Metal-binding</keyword>
<evidence type="ECO:0000256" key="1">
    <source>
        <dbReference type="ARBA" id="ARBA00001623"/>
    </source>
</evidence>
<evidence type="ECO:0000256" key="4">
    <source>
        <dbReference type="ARBA" id="ARBA00022723"/>
    </source>
</evidence>
<dbReference type="GO" id="GO:0008800">
    <property type="term" value="F:beta-lactamase activity"/>
    <property type="evidence" value="ECO:0007669"/>
    <property type="project" value="InterPro"/>
</dbReference>
<feature type="binding site" evidence="7">
    <location>
        <position position="62"/>
    </location>
    <ligand>
        <name>Zn(2+)</name>
        <dbReference type="ChEBI" id="CHEBI:29105"/>
        <label>1</label>
    </ligand>
</feature>
<feature type="binding site" evidence="7">
    <location>
        <position position="133"/>
    </location>
    <ligand>
        <name>Zn(2+)</name>
        <dbReference type="ChEBI" id="CHEBI:29105"/>
        <label>2</label>
    </ligand>
</feature>
<feature type="binding site" evidence="7">
    <location>
        <position position="171"/>
    </location>
    <ligand>
        <name>Zn(2+)</name>
        <dbReference type="ChEBI" id="CHEBI:29105"/>
        <label>2</label>
    </ligand>
</feature>
<proteinExistence type="inferred from homology"/>
<dbReference type="GO" id="GO:0017001">
    <property type="term" value="P:antibiotic catabolic process"/>
    <property type="evidence" value="ECO:0007669"/>
    <property type="project" value="InterPro"/>
</dbReference>
<feature type="binding site" evidence="7">
    <location>
        <position position="60"/>
    </location>
    <ligand>
        <name>Zn(2+)</name>
        <dbReference type="ChEBI" id="CHEBI:29105"/>
        <label>1</label>
    </ligand>
</feature>
<accession>A0AAW3ZNX5</accession>
<dbReference type="AlphaFoldDB" id="A0AAW3ZNX5"/>
<dbReference type="SUPFAM" id="SSF56281">
    <property type="entry name" value="Metallo-hydrolase/oxidoreductase"/>
    <property type="match status" value="1"/>
</dbReference>
<dbReference type="GO" id="GO:0019243">
    <property type="term" value="P:methylglyoxal catabolic process to D-lactate via S-lactoyl-glutathione"/>
    <property type="evidence" value="ECO:0007669"/>
    <property type="project" value="UniProtKB-UniRule"/>
</dbReference>
<dbReference type="EC" id="3.1.2.6" evidence="7"/>
<comment type="similarity">
    <text evidence="3 7">Belongs to the metallo-beta-lactamase superfamily. Glyoxalase II family.</text>
</comment>
<dbReference type="NCBIfam" id="TIGR03413">
    <property type="entry name" value="GSH_gloB"/>
    <property type="match status" value="1"/>
</dbReference>
<comment type="function">
    <text evidence="7">Thiolesterase that catalyzes the hydrolysis of S-D-lactoyl-glutathione to form glutathione and D-lactic acid.</text>
</comment>
<evidence type="ECO:0000313" key="9">
    <source>
        <dbReference type="EMBL" id="MBD8526046.1"/>
    </source>
</evidence>
<dbReference type="InterPro" id="IPR036866">
    <property type="entry name" value="RibonucZ/Hydroxyglut_hydro"/>
</dbReference>
<dbReference type="SMART" id="SM00849">
    <property type="entry name" value="Lactamase_B"/>
    <property type="match status" value="1"/>
</dbReference>
<dbReference type="PIRSF" id="PIRSF005457">
    <property type="entry name" value="Glx"/>
    <property type="match status" value="1"/>
</dbReference>
<feature type="binding site" evidence="7">
    <location>
        <position position="65"/>
    </location>
    <ligand>
        <name>Zn(2+)</name>
        <dbReference type="ChEBI" id="CHEBI:29105"/>
        <label>2</label>
    </ligand>
</feature>
<dbReference type="InterPro" id="IPR032282">
    <property type="entry name" value="HAGH_C"/>
</dbReference>
<dbReference type="Gene3D" id="3.60.15.10">
    <property type="entry name" value="Ribonuclease Z/Hydroxyacylglutathione hydrolase-like"/>
    <property type="match status" value="1"/>
</dbReference>
<keyword evidence="10" id="KW-1185">Reference proteome</keyword>
<evidence type="ECO:0000256" key="3">
    <source>
        <dbReference type="ARBA" id="ARBA00006759"/>
    </source>
</evidence>
<feature type="binding site" evidence="7">
    <location>
        <position position="116"/>
    </location>
    <ligand>
        <name>Zn(2+)</name>
        <dbReference type="ChEBI" id="CHEBI:29105"/>
        <label>1</label>
    </ligand>
</feature>
<dbReference type="PROSITE" id="PS00743">
    <property type="entry name" value="BETA_LACTAMASE_B_1"/>
    <property type="match status" value="1"/>
</dbReference>
<reference evidence="9 10" key="1">
    <citation type="submission" date="2020-09" db="EMBL/GenBank/DDBJ databases">
        <title>Pseudoxanthomonas sp. CAU 1598 isolated from sand of Yaerae Beach.</title>
        <authorList>
            <person name="Kim W."/>
        </authorList>
    </citation>
    <scope>NUCLEOTIDE SEQUENCE [LARGE SCALE GENOMIC DNA]</scope>
    <source>
        <strain evidence="9 10">CAU 1598</strain>
    </source>
</reference>
<evidence type="ECO:0000256" key="6">
    <source>
        <dbReference type="ARBA" id="ARBA00022833"/>
    </source>
</evidence>
<dbReference type="InterPro" id="IPR001279">
    <property type="entry name" value="Metallo-B-lactamas"/>
</dbReference>
<dbReference type="GO" id="GO:0004416">
    <property type="term" value="F:hydroxyacylglutathione hydrolase activity"/>
    <property type="evidence" value="ECO:0007669"/>
    <property type="project" value="UniProtKB-UniRule"/>
</dbReference>
<dbReference type="InterPro" id="IPR035680">
    <property type="entry name" value="Clx_II_MBL"/>
</dbReference>
<gene>
    <name evidence="7 9" type="primary">gloB</name>
    <name evidence="9" type="ORF">IFO71_09850</name>
</gene>
<comment type="subunit">
    <text evidence="7">Monomer.</text>
</comment>
<dbReference type="HAMAP" id="MF_01374">
    <property type="entry name" value="Glyoxalase_2"/>
    <property type="match status" value="1"/>
</dbReference>
<dbReference type="PANTHER" id="PTHR43705:SF1">
    <property type="entry name" value="HYDROXYACYLGLUTATHIONE HYDROLASE GLOB"/>
    <property type="match status" value="1"/>
</dbReference>
<dbReference type="EMBL" id="JACYTR010000016">
    <property type="protein sequence ID" value="MBD8526046.1"/>
    <property type="molecule type" value="Genomic_DNA"/>
</dbReference>
<dbReference type="Pfam" id="PF00753">
    <property type="entry name" value="Lactamase_B"/>
    <property type="match status" value="2"/>
</dbReference>
<dbReference type="CDD" id="cd07723">
    <property type="entry name" value="hydroxyacylglutathione_hydrolase_MBL-fold"/>
    <property type="match status" value="1"/>
</dbReference>
<dbReference type="InterPro" id="IPR050110">
    <property type="entry name" value="Glyoxalase_II_hydrolase"/>
</dbReference>
<feature type="binding site" evidence="7">
    <location>
        <position position="133"/>
    </location>
    <ligand>
        <name>Zn(2+)</name>
        <dbReference type="ChEBI" id="CHEBI:29105"/>
        <label>1</label>
    </ligand>
</feature>
<keyword evidence="6 7" id="KW-0862">Zinc</keyword>
<feature type="domain" description="Metallo-beta-lactamase" evidence="8">
    <location>
        <begin position="20"/>
        <end position="171"/>
    </location>
</feature>
<comment type="caution">
    <text evidence="9">The sequence shown here is derived from an EMBL/GenBank/DDBJ whole genome shotgun (WGS) entry which is preliminary data.</text>
</comment>
<feature type="binding site" evidence="7">
    <location>
        <position position="64"/>
    </location>
    <ligand>
        <name>Zn(2+)</name>
        <dbReference type="ChEBI" id="CHEBI:29105"/>
        <label>2</label>
    </ligand>
</feature>
<evidence type="ECO:0000256" key="5">
    <source>
        <dbReference type="ARBA" id="ARBA00022801"/>
    </source>
</evidence>
<dbReference type="Proteomes" id="UP000613768">
    <property type="component" value="Unassembled WGS sequence"/>
</dbReference>
<comment type="catalytic activity">
    <reaction evidence="1 7">
        <text>an S-(2-hydroxyacyl)glutathione + H2O = a 2-hydroxy carboxylate + glutathione + H(+)</text>
        <dbReference type="Rhea" id="RHEA:21864"/>
        <dbReference type="ChEBI" id="CHEBI:15377"/>
        <dbReference type="ChEBI" id="CHEBI:15378"/>
        <dbReference type="ChEBI" id="CHEBI:57925"/>
        <dbReference type="ChEBI" id="CHEBI:58896"/>
        <dbReference type="ChEBI" id="CHEBI:71261"/>
        <dbReference type="EC" id="3.1.2.6"/>
    </reaction>
</comment>
<dbReference type="InterPro" id="IPR001018">
    <property type="entry name" value="Beta-lactamase_class-B_CS"/>
</dbReference>
<evidence type="ECO:0000256" key="7">
    <source>
        <dbReference type="HAMAP-Rule" id="MF_01374"/>
    </source>
</evidence>
<name>A0AAW3ZNX5_9GAMM</name>
<dbReference type="InterPro" id="IPR017782">
    <property type="entry name" value="Hydroxyacylglutathione_Hdrlase"/>
</dbReference>
<organism evidence="9 10">
    <name type="scientific">Pseudomarimonas arenosa</name>
    <dbReference type="NCBI Taxonomy" id="2774145"/>
    <lineage>
        <taxon>Bacteria</taxon>
        <taxon>Pseudomonadati</taxon>
        <taxon>Pseudomonadota</taxon>
        <taxon>Gammaproteobacteria</taxon>
        <taxon>Lysobacterales</taxon>
        <taxon>Lysobacteraceae</taxon>
        <taxon>Pseudomarimonas</taxon>
    </lineage>
</organism>
<dbReference type="GO" id="GO:0008270">
    <property type="term" value="F:zinc ion binding"/>
    <property type="evidence" value="ECO:0007669"/>
    <property type="project" value="InterPro"/>
</dbReference>
<dbReference type="PANTHER" id="PTHR43705">
    <property type="entry name" value="HYDROXYACYLGLUTATHIONE HYDROLASE"/>
    <property type="match status" value="1"/>
</dbReference>
<evidence type="ECO:0000313" key="10">
    <source>
        <dbReference type="Proteomes" id="UP000613768"/>
    </source>
</evidence>
<keyword evidence="5 7" id="KW-0378">Hydrolase</keyword>
<comment type="cofactor">
    <cofactor evidence="7">
        <name>Zn(2+)</name>
        <dbReference type="ChEBI" id="CHEBI:29105"/>
    </cofactor>
    <text evidence="7">Binds 2 Zn(2+) ions per subunit.</text>
</comment>
<dbReference type="Pfam" id="PF16123">
    <property type="entry name" value="HAGH_C"/>
    <property type="match status" value="1"/>
</dbReference>
<evidence type="ECO:0000259" key="8">
    <source>
        <dbReference type="SMART" id="SM00849"/>
    </source>
</evidence>
<comment type="pathway">
    <text evidence="2 7">Secondary metabolite metabolism; methylglyoxal degradation; (R)-lactate from methylglyoxal: step 2/2.</text>
</comment>
<protein>
    <recommendedName>
        <fullName evidence="7">Hydroxyacylglutathione hydrolase</fullName>
        <ecNumber evidence="7">3.1.2.6</ecNumber>
    </recommendedName>
    <alternativeName>
        <fullName evidence="7">Glyoxalase II</fullName>
        <shortName evidence="7">Glx II</shortName>
    </alternativeName>
</protein>
<sequence>MEVHVNPVQPQIDALPAFSDNYVWRFTSADGTWLVDPGEPRLVASALHDSPALAGILITHHHADHVGGLAALPIDSSVRVIAPHDPRIGRASERVAEGDEVDCGGLRFNVWEVPGHTSSHIAFLATDIVFCGDTLFSLGCGRLFEGSPAQMHASLTRLASLPRTTRFYPAHEYTEANGRFALEVDPGNQDLQRYLQSVRSKRQREEASLPTSLAVELDCNPFLRCHSDSVKQSVEARQGHELISELEVFAALRQWKDVF</sequence>
<evidence type="ECO:0000256" key="2">
    <source>
        <dbReference type="ARBA" id="ARBA00004963"/>
    </source>
</evidence>